<dbReference type="SUPFAM" id="SSF75005">
    <property type="entry name" value="Arabinanase/levansucrase/invertase"/>
    <property type="match status" value="1"/>
</dbReference>
<dbReference type="Gene3D" id="2.115.10.20">
    <property type="entry name" value="Glycosyl hydrolase domain, family 43"/>
    <property type="match status" value="1"/>
</dbReference>
<dbReference type="InterPro" id="IPR006710">
    <property type="entry name" value="Glyco_hydro_43"/>
</dbReference>
<dbReference type="PIRSF" id="PIRSF026534">
    <property type="entry name" value="Endo_alpha-L-arabinosidase"/>
    <property type="match status" value="1"/>
</dbReference>
<comment type="similarity">
    <text evidence="2 5">Belongs to the glycosyl hydrolase 43 family.</text>
</comment>
<feature type="site" description="Important for catalytic activity, responsible for pKa modulation of the active site Glu and correct orientation of both the proton donor and substrate" evidence="8">
    <location>
        <position position="153"/>
    </location>
</feature>
<keyword evidence="4 5" id="KW-0326">Glycosidase</keyword>
<dbReference type="GO" id="GO:0031222">
    <property type="term" value="P:arabinan catabolic process"/>
    <property type="evidence" value="ECO:0007669"/>
    <property type="project" value="UniProtKB-UniPathway"/>
</dbReference>
<evidence type="ECO:0000256" key="5">
    <source>
        <dbReference type="PIRNR" id="PIRNR026534"/>
    </source>
</evidence>
<feature type="site" description="Important for substrate recognition" evidence="8">
    <location>
        <position position="290"/>
    </location>
</feature>
<dbReference type="RefSeq" id="WP_211316142.1">
    <property type="nucleotide sequence ID" value="NZ_OY782574.1"/>
</dbReference>
<comment type="caution">
    <text evidence="9">The sequence shown here is derived from an EMBL/GenBank/DDBJ whole genome shotgun (WGS) entry which is preliminary data.</text>
</comment>
<evidence type="ECO:0000256" key="8">
    <source>
        <dbReference type="PIRSR" id="PIRSR026534-3"/>
    </source>
</evidence>
<dbReference type="InterPro" id="IPR050727">
    <property type="entry name" value="GH43_arabinanases"/>
</dbReference>
<evidence type="ECO:0000256" key="1">
    <source>
        <dbReference type="ARBA" id="ARBA00004834"/>
    </source>
</evidence>
<evidence type="ECO:0000256" key="3">
    <source>
        <dbReference type="ARBA" id="ARBA00022801"/>
    </source>
</evidence>
<keyword evidence="10" id="KW-1185">Reference proteome</keyword>
<evidence type="ECO:0000256" key="6">
    <source>
        <dbReference type="PIRSR" id="PIRSR026534-1"/>
    </source>
</evidence>
<dbReference type="InterPro" id="IPR023296">
    <property type="entry name" value="Glyco_hydro_beta-prop_sf"/>
</dbReference>
<dbReference type="InterPro" id="IPR016840">
    <property type="entry name" value="Glyco_hydro_43_endo_a_Ara-ase"/>
</dbReference>
<evidence type="ECO:0000256" key="2">
    <source>
        <dbReference type="ARBA" id="ARBA00009865"/>
    </source>
</evidence>
<dbReference type="PANTHER" id="PTHR43301:SF3">
    <property type="entry name" value="ARABINAN ENDO-1,5-ALPHA-L-ARABINOSIDASE A-RELATED"/>
    <property type="match status" value="1"/>
</dbReference>
<feature type="binding site" evidence="7">
    <location>
        <position position="110"/>
    </location>
    <ligand>
        <name>substrate</name>
    </ligand>
</feature>
<evidence type="ECO:0000256" key="7">
    <source>
        <dbReference type="PIRSR" id="PIRSR026534-2"/>
    </source>
</evidence>
<dbReference type="PANTHER" id="PTHR43301">
    <property type="entry name" value="ARABINAN ENDO-1,5-ALPHA-L-ARABINOSIDASE"/>
    <property type="match status" value="1"/>
</dbReference>
<dbReference type="AlphaFoldDB" id="A0A2T5BZE3"/>
<feature type="active site" description="Proton donor" evidence="6">
    <location>
        <position position="220"/>
    </location>
</feature>
<gene>
    <name evidence="9" type="ORF">C8N47_11582</name>
</gene>
<protein>
    <submittedName>
        <fullName evidence="9">Arabinan endo-1,5-alpha-L-arabinosidase</fullName>
    </submittedName>
</protein>
<reference evidence="9 10" key="1">
    <citation type="submission" date="2018-04" db="EMBL/GenBank/DDBJ databases">
        <title>Genomic Encyclopedia of Archaeal and Bacterial Type Strains, Phase II (KMG-II): from individual species to whole genera.</title>
        <authorList>
            <person name="Goeker M."/>
        </authorList>
    </citation>
    <scope>NUCLEOTIDE SEQUENCE [LARGE SCALE GENOMIC DNA]</scope>
    <source>
        <strain evidence="9 10">DSM 28823</strain>
    </source>
</reference>
<feature type="active site" description="Proton acceptor" evidence="6">
    <location>
        <position position="33"/>
    </location>
</feature>
<dbReference type="Pfam" id="PF04616">
    <property type="entry name" value="Glyco_hydro_43"/>
    <property type="match status" value="1"/>
</dbReference>
<name>A0A2T5BZE3_9BACT</name>
<evidence type="ECO:0000313" key="9">
    <source>
        <dbReference type="EMBL" id="PTN07639.1"/>
    </source>
</evidence>
<accession>A0A2T5BZE3</accession>
<feature type="binding site" evidence="7">
    <location>
        <begin position="150"/>
        <end position="153"/>
    </location>
    <ligand>
        <name>substrate</name>
    </ligand>
</feature>
<dbReference type="GO" id="GO:0046558">
    <property type="term" value="F:arabinan endo-1,5-alpha-L-arabinosidase activity"/>
    <property type="evidence" value="ECO:0007669"/>
    <property type="project" value="InterPro"/>
</dbReference>
<dbReference type="Proteomes" id="UP000243525">
    <property type="component" value="Unassembled WGS sequence"/>
</dbReference>
<dbReference type="UniPathway" id="UPA00667"/>
<dbReference type="CDD" id="cd18830">
    <property type="entry name" value="GH43_CjArb43A-like"/>
    <property type="match status" value="1"/>
</dbReference>
<feature type="binding site" evidence="7">
    <location>
        <position position="33"/>
    </location>
    <ligand>
        <name>substrate</name>
    </ligand>
</feature>
<evidence type="ECO:0000256" key="4">
    <source>
        <dbReference type="ARBA" id="ARBA00023295"/>
    </source>
</evidence>
<feature type="binding site" evidence="7">
    <location>
        <begin position="170"/>
        <end position="172"/>
    </location>
    <ligand>
        <name>substrate</name>
    </ligand>
</feature>
<sequence>MRIVNVSSYSWMLLLGLLFCVESLSAQSIIVHDPVMIRENSKYYLFATGQGIDVWSSADMKNWNKEKAVFAVAPQWAVDAVPGFTGHIWAPDISYHNGRYYLYYSVSAFGKNTSCIGVATNKTLDPDDPEFQWVDHGKVVQSYPGKNNWNAIDPNLILDEEGTPYLFFGSFWDGLQRVKLNSDLVSVAEDLDSISTVASRKAAKEDPTSLSADAGENAIEAPFVFKKGDYYYLFASIDYCCRGVKSTYKMIVGRSKNLTGPFNDKAGTDMAHGGGTIVLKGDKNWHGVGHNAVVRFDGKDYLVFHGYDAKDGGHPKLLIREISWDREQWPTAKL</sequence>
<dbReference type="EMBL" id="QAAD01000015">
    <property type="protein sequence ID" value="PTN07639.1"/>
    <property type="molecule type" value="Genomic_DNA"/>
</dbReference>
<keyword evidence="3 5" id="KW-0378">Hydrolase</keyword>
<evidence type="ECO:0000313" key="10">
    <source>
        <dbReference type="Proteomes" id="UP000243525"/>
    </source>
</evidence>
<proteinExistence type="inferred from homology"/>
<comment type="pathway">
    <text evidence="1 5">Glycan metabolism; L-arabinan degradation.</text>
</comment>
<organism evidence="9 10">
    <name type="scientific">Mangrovibacterium marinum</name>
    <dbReference type="NCBI Taxonomy" id="1639118"/>
    <lineage>
        <taxon>Bacteria</taxon>
        <taxon>Pseudomonadati</taxon>
        <taxon>Bacteroidota</taxon>
        <taxon>Bacteroidia</taxon>
        <taxon>Marinilabiliales</taxon>
        <taxon>Prolixibacteraceae</taxon>
        <taxon>Mangrovibacterium</taxon>
    </lineage>
</organism>